<proteinExistence type="predicted"/>
<accession>A0AAD9JDX6</accession>
<evidence type="ECO:0000256" key="1">
    <source>
        <dbReference type="SAM" id="MobiDB-lite"/>
    </source>
</evidence>
<name>A0AAD9JDX6_9ANNE</name>
<dbReference type="EMBL" id="JAODUP010000386">
    <property type="protein sequence ID" value="KAK2150846.1"/>
    <property type="molecule type" value="Genomic_DNA"/>
</dbReference>
<dbReference type="AlphaFoldDB" id="A0AAD9JDX6"/>
<comment type="caution">
    <text evidence="2">The sequence shown here is derived from an EMBL/GenBank/DDBJ whole genome shotgun (WGS) entry which is preliminary data.</text>
</comment>
<evidence type="ECO:0000313" key="3">
    <source>
        <dbReference type="Proteomes" id="UP001208570"/>
    </source>
</evidence>
<reference evidence="2" key="1">
    <citation type="journal article" date="2023" name="Mol. Biol. Evol.">
        <title>Third-Generation Sequencing Reveals the Adaptive Role of the Epigenome in Three Deep-Sea Polychaetes.</title>
        <authorList>
            <person name="Perez M."/>
            <person name="Aroh O."/>
            <person name="Sun Y."/>
            <person name="Lan Y."/>
            <person name="Juniper S.K."/>
            <person name="Young C.R."/>
            <person name="Angers B."/>
            <person name="Qian P.Y."/>
        </authorList>
    </citation>
    <scope>NUCLEOTIDE SEQUENCE</scope>
    <source>
        <strain evidence="2">P08H-3</strain>
    </source>
</reference>
<dbReference type="Proteomes" id="UP001208570">
    <property type="component" value="Unassembled WGS sequence"/>
</dbReference>
<protein>
    <submittedName>
        <fullName evidence="2">Uncharacterized protein</fullName>
    </submittedName>
</protein>
<organism evidence="2 3">
    <name type="scientific">Paralvinella palmiformis</name>
    <dbReference type="NCBI Taxonomy" id="53620"/>
    <lineage>
        <taxon>Eukaryota</taxon>
        <taxon>Metazoa</taxon>
        <taxon>Spiralia</taxon>
        <taxon>Lophotrochozoa</taxon>
        <taxon>Annelida</taxon>
        <taxon>Polychaeta</taxon>
        <taxon>Sedentaria</taxon>
        <taxon>Canalipalpata</taxon>
        <taxon>Terebellida</taxon>
        <taxon>Terebelliformia</taxon>
        <taxon>Alvinellidae</taxon>
        <taxon>Paralvinella</taxon>
    </lineage>
</organism>
<sequence length="485" mass="51836">MEHFTVKQECGDEEAMDIGSDFISDDFVGIGQVGGLQVEIDLMKGRIDDKHNYAEVSSSSGQVSEVKLITLSNNLPSGDQQITVQNNQIIMTSSNSGQSVLTSKSQTVNNSQKQGTSKVLIAKNTSERQQCMLSIGPQGLQQIGSVARNSVSQNLIGQPPVVTTLSNTFENSVGVTQGLLDQAAMLTTSLTMSSPTKTYVLSPQKHLTTSNKYAVSTSKLPVSPSKTPPKRSVIPLSSFHKSPQKISQVPGGHQYVMLTRPPSTTTPKVNTITLSPSKVIIKGQPPVSVATVQQLQYPTSQNQSLIQTTQQSSINLSNVPGNVQPLSVSGSKFQYVRLVAAPATQKQTNQVSRPPTIAPAPQRGVTPISNPGTVKLTVPLNSNQTIHPKQSSQSQRLILPATSQVSLGTQGLQPAIQANTNTILTSGINAAPTINLQGLPGFALIQAQYIPQQQNQTQACQQLQVKQESYQTAHQNTVPKHNTNG</sequence>
<evidence type="ECO:0000313" key="2">
    <source>
        <dbReference type="EMBL" id="KAK2150846.1"/>
    </source>
</evidence>
<gene>
    <name evidence="2" type="ORF">LSH36_386g02010</name>
</gene>
<feature type="region of interest" description="Disordered" evidence="1">
    <location>
        <begin position="346"/>
        <end position="370"/>
    </location>
</feature>
<keyword evidence="3" id="KW-1185">Reference proteome</keyword>